<proteinExistence type="predicted"/>
<dbReference type="Proteomes" id="UP000324639">
    <property type="component" value="Chromosome Bgt_-08"/>
</dbReference>
<name>A0A9X9MLA4_BLUGR</name>
<dbReference type="EMBL" id="LR026991">
    <property type="protein sequence ID" value="VDB90734.1"/>
    <property type="molecule type" value="Genomic_DNA"/>
</dbReference>
<protein>
    <submittedName>
        <fullName evidence="1">Bgt-50901</fullName>
    </submittedName>
</protein>
<gene>
    <name evidence="1" type="ORF">BGT96224V316_LOCUS5789</name>
</gene>
<organism evidence="1 2">
    <name type="scientific">Blumeria graminis f. sp. tritici</name>
    <dbReference type="NCBI Taxonomy" id="62690"/>
    <lineage>
        <taxon>Eukaryota</taxon>
        <taxon>Fungi</taxon>
        <taxon>Dikarya</taxon>
        <taxon>Ascomycota</taxon>
        <taxon>Pezizomycotina</taxon>
        <taxon>Leotiomycetes</taxon>
        <taxon>Erysiphales</taxon>
        <taxon>Erysiphaceae</taxon>
        <taxon>Blumeria</taxon>
    </lineage>
</organism>
<evidence type="ECO:0000313" key="2">
    <source>
        <dbReference type="Proteomes" id="UP000324639"/>
    </source>
</evidence>
<sequence>MYLVSLPQLRQSMRSTTSLTEESLFPI</sequence>
<keyword evidence="2" id="KW-1185">Reference proteome</keyword>
<reference evidence="1 2" key="1">
    <citation type="submission" date="2018-08" db="EMBL/GenBank/DDBJ databases">
        <authorList>
            <person name="Muller C M."/>
        </authorList>
    </citation>
    <scope>NUCLEOTIDE SEQUENCE [LARGE SCALE GENOMIC DNA]</scope>
</reference>
<evidence type="ECO:0000313" key="1">
    <source>
        <dbReference type="EMBL" id="VDB90734.1"/>
    </source>
</evidence>
<accession>A0A9X9MLA4</accession>
<dbReference type="AlphaFoldDB" id="A0A9X9MLA4"/>